<dbReference type="PANTHER" id="PTHR35008">
    <property type="entry name" value="BLL4482 PROTEIN-RELATED"/>
    <property type="match status" value="1"/>
</dbReference>
<dbReference type="GO" id="GO:0020037">
    <property type="term" value="F:heme binding"/>
    <property type="evidence" value="ECO:0007669"/>
    <property type="project" value="InterPro"/>
</dbReference>
<evidence type="ECO:0000259" key="5">
    <source>
        <dbReference type="PROSITE" id="PS51007"/>
    </source>
</evidence>
<evidence type="ECO:0000313" key="6">
    <source>
        <dbReference type="EMBL" id="PJK28159.1"/>
    </source>
</evidence>
<keyword evidence="2 4" id="KW-0479">Metal-binding</keyword>
<dbReference type="GO" id="GO:0009055">
    <property type="term" value="F:electron transfer activity"/>
    <property type="evidence" value="ECO:0007669"/>
    <property type="project" value="InterPro"/>
</dbReference>
<dbReference type="Gene3D" id="1.10.760.10">
    <property type="entry name" value="Cytochrome c-like domain"/>
    <property type="match status" value="2"/>
</dbReference>
<reference evidence="6 7" key="1">
    <citation type="submission" date="2017-11" db="EMBL/GenBank/DDBJ databases">
        <title>Draft genome sequence of Rhizobiales bacterium SY3-13.</title>
        <authorList>
            <person name="Sun C."/>
        </authorList>
    </citation>
    <scope>NUCLEOTIDE SEQUENCE [LARGE SCALE GENOMIC DNA]</scope>
    <source>
        <strain evidence="6 7">SY3-13</strain>
    </source>
</reference>
<sequence>MALAACSSALAQDLVQKGAYLVRAGGCVACHTAKDGAPLAGGHALKTPFGTFYSPNITPDPETGIGEWSDDDFVRALHEGVAPDGARYFPVFPYTSYTKMSREDALAIKAYLFSLEPVSQVRREHDVGFPFSWRFLQRGWRLLNFDEGRFEPDPAREASWNRGAYLVEALAHCSECHTPRNVMGGLDGDMYLAGTPDGPEGQLAPNITPHETGIGDWSRNDLVTLMKTAMLPDFDSVQGTMEEAIEDGLKYLSDEDLAAIADYIMSVRPIENEVRAAR</sequence>
<comment type="caution">
    <text evidence="6">The sequence shown here is derived from an EMBL/GenBank/DDBJ whole genome shotgun (WGS) entry which is preliminary data.</text>
</comment>
<evidence type="ECO:0000256" key="4">
    <source>
        <dbReference type="PROSITE-ProRule" id="PRU00433"/>
    </source>
</evidence>
<evidence type="ECO:0000256" key="3">
    <source>
        <dbReference type="ARBA" id="ARBA00023004"/>
    </source>
</evidence>
<keyword evidence="3 4" id="KW-0408">Iron</keyword>
<dbReference type="SUPFAM" id="SSF46626">
    <property type="entry name" value="Cytochrome c"/>
    <property type="match status" value="2"/>
</dbReference>
<keyword evidence="7" id="KW-1185">Reference proteome</keyword>
<dbReference type="Proteomes" id="UP000229498">
    <property type="component" value="Unassembled WGS sequence"/>
</dbReference>
<dbReference type="InterPro" id="IPR051459">
    <property type="entry name" value="Cytochrome_c-type_DH"/>
</dbReference>
<name>A0A2M9FXJ4_9PROT</name>
<dbReference type="PROSITE" id="PS51007">
    <property type="entry name" value="CYTC"/>
    <property type="match status" value="2"/>
</dbReference>
<dbReference type="InterPro" id="IPR036909">
    <property type="entry name" value="Cyt_c-like_dom_sf"/>
</dbReference>
<evidence type="ECO:0000256" key="1">
    <source>
        <dbReference type="ARBA" id="ARBA00022617"/>
    </source>
</evidence>
<dbReference type="PANTHER" id="PTHR35008:SF4">
    <property type="entry name" value="BLL4482 PROTEIN"/>
    <property type="match status" value="1"/>
</dbReference>
<evidence type="ECO:0000313" key="7">
    <source>
        <dbReference type="Proteomes" id="UP000229498"/>
    </source>
</evidence>
<gene>
    <name evidence="6" type="ORF">CVT23_18750</name>
</gene>
<organism evidence="6 7">
    <name type="scientific">Minwuia thermotolerans</name>
    <dbReference type="NCBI Taxonomy" id="2056226"/>
    <lineage>
        <taxon>Bacteria</taxon>
        <taxon>Pseudomonadati</taxon>
        <taxon>Pseudomonadota</taxon>
        <taxon>Alphaproteobacteria</taxon>
        <taxon>Minwuiales</taxon>
        <taxon>Minwuiaceae</taxon>
        <taxon>Minwuia</taxon>
    </lineage>
</organism>
<dbReference type="OrthoDB" id="9811281at2"/>
<dbReference type="Pfam" id="PF00034">
    <property type="entry name" value="Cytochrom_C"/>
    <property type="match status" value="2"/>
</dbReference>
<dbReference type="GO" id="GO:0046872">
    <property type="term" value="F:metal ion binding"/>
    <property type="evidence" value="ECO:0007669"/>
    <property type="project" value="UniProtKB-KW"/>
</dbReference>
<feature type="domain" description="Cytochrome c" evidence="5">
    <location>
        <begin position="13"/>
        <end position="116"/>
    </location>
</feature>
<dbReference type="EMBL" id="PHIG01000048">
    <property type="protein sequence ID" value="PJK28159.1"/>
    <property type="molecule type" value="Genomic_DNA"/>
</dbReference>
<dbReference type="AlphaFoldDB" id="A0A2M9FXJ4"/>
<keyword evidence="1 4" id="KW-0349">Heme</keyword>
<evidence type="ECO:0000256" key="2">
    <source>
        <dbReference type="ARBA" id="ARBA00022723"/>
    </source>
</evidence>
<accession>A0A2M9FXJ4</accession>
<protein>
    <submittedName>
        <fullName evidence="6">Cytochrome C</fullName>
    </submittedName>
</protein>
<dbReference type="InterPro" id="IPR009056">
    <property type="entry name" value="Cyt_c-like_dom"/>
</dbReference>
<feature type="domain" description="Cytochrome c" evidence="5">
    <location>
        <begin position="158"/>
        <end position="268"/>
    </location>
</feature>
<proteinExistence type="predicted"/>